<name>A0A563F296_9PSEU</name>
<feature type="signal peptide" evidence="1">
    <location>
        <begin position="1"/>
        <end position="21"/>
    </location>
</feature>
<dbReference type="Gene3D" id="2.60.40.10">
    <property type="entry name" value="Immunoglobulins"/>
    <property type="match status" value="3"/>
</dbReference>
<reference evidence="3 4" key="1">
    <citation type="submission" date="2019-07" db="EMBL/GenBank/DDBJ databases">
        <title>Lentzea xizangensis sp. nov., isolated from Qinghai-Tibetan Plateau Soils.</title>
        <authorList>
            <person name="Huang J."/>
        </authorList>
    </citation>
    <scope>NUCLEOTIDE SEQUENCE [LARGE SCALE GENOMIC DNA]</scope>
    <source>
        <strain evidence="3 4">FXJ1.1311</strain>
    </source>
</reference>
<evidence type="ECO:0000259" key="2">
    <source>
        <dbReference type="Pfam" id="PF01345"/>
    </source>
</evidence>
<proteinExistence type="predicted"/>
<dbReference type="Pfam" id="PF01345">
    <property type="entry name" value="DUF11"/>
    <property type="match status" value="1"/>
</dbReference>
<comment type="caution">
    <text evidence="3">The sequence shown here is derived from an EMBL/GenBank/DDBJ whole genome shotgun (WGS) entry which is preliminary data.</text>
</comment>
<evidence type="ECO:0000313" key="3">
    <source>
        <dbReference type="EMBL" id="TWP53871.1"/>
    </source>
</evidence>
<keyword evidence="4" id="KW-1185">Reference proteome</keyword>
<gene>
    <name evidence="3" type="ORF">FKR81_03700</name>
</gene>
<protein>
    <recommendedName>
        <fullName evidence="2">DUF11 domain-containing protein</fullName>
    </recommendedName>
</protein>
<dbReference type="OrthoDB" id="3694469at2"/>
<dbReference type="GO" id="GO:0005975">
    <property type="term" value="P:carbohydrate metabolic process"/>
    <property type="evidence" value="ECO:0007669"/>
    <property type="project" value="UniProtKB-ARBA"/>
</dbReference>
<dbReference type="InterPro" id="IPR001434">
    <property type="entry name" value="OmcB-like_DUF11"/>
</dbReference>
<accession>A0A563F296</accession>
<evidence type="ECO:0000313" key="4">
    <source>
        <dbReference type="Proteomes" id="UP000316639"/>
    </source>
</evidence>
<dbReference type="EMBL" id="VOBR01000002">
    <property type="protein sequence ID" value="TWP53871.1"/>
    <property type="molecule type" value="Genomic_DNA"/>
</dbReference>
<sequence>MFRSMALAAALVTGFAVPAHAAEKADLAITAEVAPGTYVPDQQVPIKVTITNKGPVDAAGVRVTSSHVSGSFLTVPSHHWKEFAHTGRGGAVKAGETRTIDVAGSFYGNDGDARLKISLLFSNDANTADNQTFVDVDVIEADVRGSITGTLFGDLNKNGTQDDGEQPLAGTRFTARGGGLESSAVTDDGGRFEIADLPARMYQVDVYDLPDSWLVAAVRNVRVDGTPRPQEIGARRPLREALDARVEFERESYAVGAEAAVTVTLTNRGSTPLTGVTAGCDRDGDGVWIDGFDDPARWGDLPRGRAGVTVAAGETRVFRVTGLVPADAARHASVLVECDFGDDERYLAGFPNAFDATRVPGAPNSPVAITAYHDLDHDWAVDEGEGVAGLRVALVDLTDGRTVAEGDTGQDGKVLFADVVSGPHEVRIAGDGWQPVVTSMQHLGGCQRCQRAVPITVSPAA</sequence>
<organism evidence="3 4">
    <name type="scientific">Lentzea tibetensis</name>
    <dbReference type="NCBI Taxonomy" id="2591470"/>
    <lineage>
        <taxon>Bacteria</taxon>
        <taxon>Bacillati</taxon>
        <taxon>Actinomycetota</taxon>
        <taxon>Actinomycetes</taxon>
        <taxon>Pseudonocardiales</taxon>
        <taxon>Pseudonocardiaceae</taxon>
        <taxon>Lentzea</taxon>
    </lineage>
</organism>
<dbReference type="SUPFAM" id="SSF117074">
    <property type="entry name" value="Hypothetical protein PA1324"/>
    <property type="match status" value="1"/>
</dbReference>
<feature type="chain" id="PRO_5022203050" description="DUF11 domain-containing protein" evidence="1">
    <location>
        <begin position="22"/>
        <end position="461"/>
    </location>
</feature>
<dbReference type="AlphaFoldDB" id="A0A563F296"/>
<feature type="domain" description="DUF11" evidence="2">
    <location>
        <begin position="26"/>
        <end position="132"/>
    </location>
</feature>
<dbReference type="Proteomes" id="UP000316639">
    <property type="component" value="Unassembled WGS sequence"/>
</dbReference>
<keyword evidence="1" id="KW-0732">Signal</keyword>
<dbReference type="SUPFAM" id="SSF49478">
    <property type="entry name" value="Cna protein B-type domain"/>
    <property type="match status" value="1"/>
</dbReference>
<dbReference type="InterPro" id="IPR013783">
    <property type="entry name" value="Ig-like_fold"/>
</dbReference>
<dbReference type="RefSeq" id="WP_146349467.1">
    <property type="nucleotide sequence ID" value="NZ_VOBR01000002.1"/>
</dbReference>
<evidence type="ECO:0000256" key="1">
    <source>
        <dbReference type="SAM" id="SignalP"/>
    </source>
</evidence>